<evidence type="ECO:0000256" key="1">
    <source>
        <dbReference type="SAM" id="MobiDB-lite"/>
    </source>
</evidence>
<dbReference type="GO" id="GO:0035613">
    <property type="term" value="F:RNA stem-loop binding"/>
    <property type="evidence" value="ECO:0007669"/>
    <property type="project" value="EnsemblMetazoa"/>
</dbReference>
<feature type="region of interest" description="Disordered" evidence="1">
    <location>
        <begin position="113"/>
        <end position="135"/>
    </location>
</feature>
<dbReference type="GO" id="GO:0035368">
    <property type="term" value="F:selenocysteine insertion sequence binding"/>
    <property type="evidence" value="ECO:0007669"/>
    <property type="project" value="EnsemblMetazoa"/>
</dbReference>
<accession>B3M9E1</accession>
<feature type="region of interest" description="Disordered" evidence="1">
    <location>
        <begin position="23"/>
        <end position="42"/>
    </location>
</feature>
<dbReference type="InterPro" id="IPR040051">
    <property type="entry name" value="SECISBP2"/>
</dbReference>
<dbReference type="STRING" id="7217.B3M9E1"/>
<reference evidence="3 4" key="1">
    <citation type="journal article" date="2007" name="Nature">
        <title>Evolution of genes and genomes on the Drosophila phylogeny.</title>
        <authorList>
            <consortium name="Drosophila 12 Genomes Consortium"/>
            <person name="Clark A.G."/>
            <person name="Eisen M.B."/>
            <person name="Smith D.R."/>
            <person name="Bergman C.M."/>
            <person name="Oliver B."/>
            <person name="Markow T.A."/>
            <person name="Kaufman T.C."/>
            <person name="Kellis M."/>
            <person name="Gelbart W."/>
            <person name="Iyer V.N."/>
            <person name="Pollard D.A."/>
            <person name="Sackton T.B."/>
            <person name="Larracuente A.M."/>
            <person name="Singh N.D."/>
            <person name="Abad J.P."/>
            <person name="Abt D.N."/>
            <person name="Adryan B."/>
            <person name="Aguade M."/>
            <person name="Akashi H."/>
            <person name="Anderson W.W."/>
            <person name="Aquadro C.F."/>
            <person name="Ardell D.H."/>
            <person name="Arguello R."/>
            <person name="Artieri C.G."/>
            <person name="Barbash D.A."/>
            <person name="Barker D."/>
            <person name="Barsanti P."/>
            <person name="Batterham P."/>
            <person name="Batzoglou S."/>
            <person name="Begun D."/>
            <person name="Bhutkar A."/>
            <person name="Blanco E."/>
            <person name="Bosak S.A."/>
            <person name="Bradley R.K."/>
            <person name="Brand A.D."/>
            <person name="Brent M.R."/>
            <person name="Brooks A.N."/>
            <person name="Brown R.H."/>
            <person name="Butlin R.K."/>
            <person name="Caggese C."/>
            <person name="Calvi B.R."/>
            <person name="Bernardo de Carvalho A."/>
            <person name="Caspi A."/>
            <person name="Castrezana S."/>
            <person name="Celniker S.E."/>
            <person name="Chang J.L."/>
            <person name="Chapple C."/>
            <person name="Chatterji S."/>
            <person name="Chinwalla A."/>
            <person name="Civetta A."/>
            <person name="Clifton S.W."/>
            <person name="Comeron J.M."/>
            <person name="Costello J.C."/>
            <person name="Coyne J.A."/>
            <person name="Daub J."/>
            <person name="David R.G."/>
            <person name="Delcher A.L."/>
            <person name="Delehaunty K."/>
            <person name="Do C.B."/>
            <person name="Ebling H."/>
            <person name="Edwards K."/>
            <person name="Eickbush T."/>
            <person name="Evans J.D."/>
            <person name="Filipski A."/>
            <person name="Findeiss S."/>
            <person name="Freyhult E."/>
            <person name="Fulton L."/>
            <person name="Fulton R."/>
            <person name="Garcia A.C."/>
            <person name="Gardiner A."/>
            <person name="Garfield D.A."/>
            <person name="Garvin B.E."/>
            <person name="Gibson G."/>
            <person name="Gilbert D."/>
            <person name="Gnerre S."/>
            <person name="Godfrey J."/>
            <person name="Good R."/>
            <person name="Gotea V."/>
            <person name="Gravely B."/>
            <person name="Greenberg A.J."/>
            <person name="Griffiths-Jones S."/>
            <person name="Gross S."/>
            <person name="Guigo R."/>
            <person name="Gustafson E.A."/>
            <person name="Haerty W."/>
            <person name="Hahn M.W."/>
            <person name="Halligan D.L."/>
            <person name="Halpern A.L."/>
            <person name="Halter G.M."/>
            <person name="Han M.V."/>
            <person name="Heger A."/>
            <person name="Hillier L."/>
            <person name="Hinrichs A.S."/>
            <person name="Holmes I."/>
            <person name="Hoskins R.A."/>
            <person name="Hubisz M.J."/>
            <person name="Hultmark D."/>
            <person name="Huntley M.A."/>
            <person name="Jaffe D.B."/>
            <person name="Jagadeeshan S."/>
            <person name="Jeck W.R."/>
            <person name="Johnson J."/>
            <person name="Jones C.D."/>
            <person name="Jordan W.C."/>
            <person name="Karpen G.H."/>
            <person name="Kataoka E."/>
            <person name="Keightley P.D."/>
            <person name="Kheradpour P."/>
            <person name="Kirkness E.F."/>
            <person name="Koerich L.B."/>
            <person name="Kristiansen K."/>
            <person name="Kudrna D."/>
            <person name="Kulathinal R.J."/>
            <person name="Kumar S."/>
            <person name="Kwok R."/>
            <person name="Lander E."/>
            <person name="Langley C.H."/>
            <person name="Lapoint R."/>
            <person name="Lazzaro B.P."/>
            <person name="Lee S.J."/>
            <person name="Levesque L."/>
            <person name="Li R."/>
            <person name="Lin C.F."/>
            <person name="Lin M.F."/>
            <person name="Lindblad-Toh K."/>
            <person name="Llopart A."/>
            <person name="Long M."/>
            <person name="Low L."/>
            <person name="Lozovsky E."/>
            <person name="Lu J."/>
            <person name="Luo M."/>
            <person name="Machado C.A."/>
            <person name="Makalowski W."/>
            <person name="Marzo M."/>
            <person name="Matsuda M."/>
            <person name="Matzkin L."/>
            <person name="McAllister B."/>
            <person name="McBride C.S."/>
            <person name="McKernan B."/>
            <person name="McKernan K."/>
            <person name="Mendez-Lago M."/>
            <person name="Minx P."/>
            <person name="Mollenhauer M.U."/>
            <person name="Montooth K."/>
            <person name="Mount S.M."/>
            <person name="Mu X."/>
            <person name="Myers E."/>
            <person name="Negre B."/>
            <person name="Newfeld S."/>
            <person name="Nielsen R."/>
            <person name="Noor M.A."/>
            <person name="O'Grady P."/>
            <person name="Pachter L."/>
            <person name="Papaceit M."/>
            <person name="Parisi M.J."/>
            <person name="Parisi M."/>
            <person name="Parts L."/>
            <person name="Pedersen J.S."/>
            <person name="Pesole G."/>
            <person name="Phillippy A.M."/>
            <person name="Ponting C.P."/>
            <person name="Pop M."/>
            <person name="Porcelli D."/>
            <person name="Powell J.R."/>
            <person name="Prohaska S."/>
            <person name="Pruitt K."/>
            <person name="Puig M."/>
            <person name="Quesneville H."/>
            <person name="Ram K.R."/>
            <person name="Rand D."/>
            <person name="Rasmussen M.D."/>
            <person name="Reed L.K."/>
            <person name="Reenan R."/>
            <person name="Reily A."/>
            <person name="Remington K.A."/>
            <person name="Rieger T.T."/>
            <person name="Ritchie M.G."/>
            <person name="Robin C."/>
            <person name="Rogers Y.H."/>
            <person name="Rohde C."/>
            <person name="Rozas J."/>
            <person name="Rubenfield M.J."/>
            <person name="Ruiz A."/>
            <person name="Russo S."/>
            <person name="Salzberg S.L."/>
            <person name="Sanchez-Gracia A."/>
            <person name="Saranga D.J."/>
            <person name="Sato H."/>
            <person name="Schaeffer S.W."/>
            <person name="Schatz M.C."/>
            <person name="Schlenke T."/>
            <person name="Schwartz R."/>
            <person name="Segarra C."/>
            <person name="Singh R.S."/>
            <person name="Sirot L."/>
            <person name="Sirota M."/>
            <person name="Sisneros N.B."/>
            <person name="Smith C.D."/>
            <person name="Smith T.F."/>
            <person name="Spieth J."/>
            <person name="Stage D.E."/>
            <person name="Stark A."/>
            <person name="Stephan W."/>
            <person name="Strausberg R.L."/>
            <person name="Strempel S."/>
            <person name="Sturgill D."/>
            <person name="Sutton G."/>
            <person name="Sutton G.G."/>
            <person name="Tao W."/>
            <person name="Teichmann S."/>
            <person name="Tobari Y.N."/>
            <person name="Tomimura Y."/>
            <person name="Tsolas J.M."/>
            <person name="Valente V.L."/>
            <person name="Venter E."/>
            <person name="Venter J.C."/>
            <person name="Vicario S."/>
            <person name="Vieira F.G."/>
            <person name="Vilella A.J."/>
            <person name="Villasante A."/>
            <person name="Walenz B."/>
            <person name="Wang J."/>
            <person name="Wasserman M."/>
            <person name="Watts T."/>
            <person name="Wilson D."/>
            <person name="Wilson R.K."/>
            <person name="Wing R.A."/>
            <person name="Wolfner M.F."/>
            <person name="Wong A."/>
            <person name="Wong G.K."/>
            <person name="Wu C.I."/>
            <person name="Wu G."/>
            <person name="Yamamoto D."/>
            <person name="Yang H.P."/>
            <person name="Yang S.P."/>
            <person name="Yorke J.A."/>
            <person name="Yoshida K."/>
            <person name="Zdobnov E."/>
            <person name="Zhang P."/>
            <person name="Zhang Y."/>
            <person name="Zimin A.V."/>
            <person name="Baldwin J."/>
            <person name="Abdouelleil A."/>
            <person name="Abdulkadir J."/>
            <person name="Abebe A."/>
            <person name="Abera B."/>
            <person name="Abreu J."/>
            <person name="Acer S.C."/>
            <person name="Aftuck L."/>
            <person name="Alexander A."/>
            <person name="An P."/>
            <person name="Anderson E."/>
            <person name="Anderson S."/>
            <person name="Arachi H."/>
            <person name="Azer M."/>
            <person name="Bachantsang P."/>
            <person name="Barry A."/>
            <person name="Bayul T."/>
            <person name="Berlin A."/>
            <person name="Bessette D."/>
            <person name="Bloom T."/>
            <person name="Blye J."/>
            <person name="Boguslavskiy L."/>
            <person name="Bonnet C."/>
            <person name="Boukhgalter B."/>
            <person name="Bourzgui I."/>
            <person name="Brown A."/>
            <person name="Cahill P."/>
            <person name="Channer S."/>
            <person name="Cheshatsang Y."/>
            <person name="Chuda L."/>
            <person name="Citroen M."/>
            <person name="Collymore A."/>
            <person name="Cooke P."/>
            <person name="Costello M."/>
            <person name="D'Aco K."/>
            <person name="Daza R."/>
            <person name="De Haan G."/>
            <person name="DeGray S."/>
            <person name="DeMaso C."/>
            <person name="Dhargay N."/>
            <person name="Dooley K."/>
            <person name="Dooley E."/>
            <person name="Doricent M."/>
            <person name="Dorje P."/>
            <person name="Dorjee K."/>
            <person name="Dupes A."/>
            <person name="Elong R."/>
            <person name="Falk J."/>
            <person name="Farina A."/>
            <person name="Faro S."/>
            <person name="Ferguson D."/>
            <person name="Fisher S."/>
            <person name="Foley C.D."/>
            <person name="Franke A."/>
            <person name="Friedrich D."/>
            <person name="Gadbois L."/>
            <person name="Gearin G."/>
            <person name="Gearin C.R."/>
            <person name="Giannoukos G."/>
            <person name="Goode T."/>
            <person name="Graham J."/>
            <person name="Grandbois E."/>
            <person name="Grewal S."/>
            <person name="Gyaltsen K."/>
            <person name="Hafez N."/>
            <person name="Hagos B."/>
            <person name="Hall J."/>
            <person name="Henson C."/>
            <person name="Hollinger A."/>
            <person name="Honan T."/>
            <person name="Huard M.D."/>
            <person name="Hughes L."/>
            <person name="Hurhula B."/>
            <person name="Husby M.E."/>
            <person name="Kamat A."/>
            <person name="Kanga B."/>
            <person name="Kashin S."/>
            <person name="Khazanovich D."/>
            <person name="Kisner P."/>
            <person name="Lance K."/>
            <person name="Lara M."/>
            <person name="Lee W."/>
            <person name="Lennon N."/>
            <person name="Letendre F."/>
            <person name="LeVine R."/>
            <person name="Lipovsky A."/>
            <person name="Liu X."/>
            <person name="Liu J."/>
            <person name="Liu S."/>
            <person name="Lokyitsang T."/>
            <person name="Lokyitsang Y."/>
            <person name="Lubonja R."/>
            <person name="Lui A."/>
            <person name="MacDonald P."/>
            <person name="Magnisalis V."/>
            <person name="Maru K."/>
            <person name="Matthews C."/>
            <person name="McCusker W."/>
            <person name="McDonough S."/>
            <person name="Mehta T."/>
            <person name="Meldrim J."/>
            <person name="Meneus L."/>
            <person name="Mihai O."/>
            <person name="Mihalev A."/>
            <person name="Mihova T."/>
            <person name="Mittelman R."/>
            <person name="Mlenga V."/>
            <person name="Montmayeur A."/>
            <person name="Mulrain L."/>
            <person name="Navidi A."/>
            <person name="Naylor J."/>
            <person name="Negash T."/>
            <person name="Nguyen T."/>
            <person name="Nguyen N."/>
            <person name="Nicol R."/>
            <person name="Norbu C."/>
            <person name="Norbu N."/>
            <person name="Novod N."/>
            <person name="O'Neill B."/>
            <person name="Osman S."/>
            <person name="Markiewicz E."/>
            <person name="Oyono O.L."/>
            <person name="Patti C."/>
            <person name="Phunkhang P."/>
            <person name="Pierre F."/>
            <person name="Priest M."/>
            <person name="Raghuraman S."/>
            <person name="Rege F."/>
            <person name="Reyes R."/>
            <person name="Rise C."/>
            <person name="Rogov P."/>
            <person name="Ross K."/>
            <person name="Ryan E."/>
            <person name="Settipalli S."/>
            <person name="Shea T."/>
            <person name="Sherpa N."/>
            <person name="Shi L."/>
            <person name="Shih D."/>
            <person name="Sparrow T."/>
            <person name="Spaulding J."/>
            <person name="Stalker J."/>
            <person name="Stange-Thomann N."/>
            <person name="Stavropoulos S."/>
            <person name="Stone C."/>
            <person name="Strader C."/>
            <person name="Tesfaye S."/>
            <person name="Thomson T."/>
            <person name="Thoulutsang Y."/>
            <person name="Thoulutsang D."/>
            <person name="Topham K."/>
            <person name="Topping I."/>
            <person name="Tsamla T."/>
            <person name="Vassiliev H."/>
            <person name="Vo A."/>
            <person name="Wangchuk T."/>
            <person name="Wangdi T."/>
            <person name="Weiand M."/>
            <person name="Wilkinson J."/>
            <person name="Wilson A."/>
            <person name="Yadav S."/>
            <person name="Young G."/>
            <person name="Yu Q."/>
            <person name="Zembek L."/>
            <person name="Zhong D."/>
            <person name="Zimmer A."/>
            <person name="Zwirko Z."/>
            <person name="Jaffe D.B."/>
            <person name="Alvarez P."/>
            <person name="Brockman W."/>
            <person name="Butler J."/>
            <person name="Chin C."/>
            <person name="Gnerre S."/>
            <person name="Grabherr M."/>
            <person name="Kleber M."/>
            <person name="Mauceli E."/>
            <person name="MacCallum I."/>
        </authorList>
    </citation>
    <scope>NUCLEOTIDE SEQUENCE [LARGE SCALE GENOMIC DNA]</scope>
    <source>
        <strain evidence="4">Tucson 14024-0371.13</strain>
    </source>
</reference>
<dbReference type="GO" id="GO:0043021">
    <property type="term" value="F:ribonucleoprotein complex binding"/>
    <property type="evidence" value="ECO:0007669"/>
    <property type="project" value="TreeGrafter"/>
</dbReference>
<name>B3M9E1_DROAN</name>
<dbReference type="Pfam" id="PF01248">
    <property type="entry name" value="Ribosomal_L7Ae"/>
    <property type="match status" value="1"/>
</dbReference>
<dbReference type="PhylomeDB" id="B3M9E1"/>
<dbReference type="CTD" id="38934"/>
<dbReference type="GO" id="GO:0001514">
    <property type="term" value="P:selenocysteine incorporation"/>
    <property type="evidence" value="ECO:0007669"/>
    <property type="project" value="EnsemblMetazoa"/>
</dbReference>
<feature type="domain" description="Ribosomal protein eL8/eL30/eS12/Gadd45" evidence="2">
    <location>
        <begin position="214"/>
        <end position="306"/>
    </location>
</feature>
<sequence>MPRQSEKINIIDQKTYENILNKENVTSSKRTPTSSKYRKKHKNMERPTLLDFVIQPRQPQRQIKATKLRGPHLTIAKRSFILTKPQRKGKTRLNPKKKVTKLKKSIRNYRTLKKEKKAEETQEMPSEDLAPATQNSKQDFKELVENQLQNLSLKEFIDKGTLDITPQIKTIHSIHSRRFRSYCDNCTRPRLKDLTIQLLKELDRFQKRAFVKNEIKARAHPRLVLGFNEALANLRIKKVKLLLLATDCEKCPGENGIDELIEGLKFQCQQHNVPYCFSLVRREFAYALQKRAHIACVAVLDYDGANAVFADVLHELEDARKEYKRLTAL</sequence>
<evidence type="ECO:0000259" key="2">
    <source>
        <dbReference type="Pfam" id="PF01248"/>
    </source>
</evidence>
<dbReference type="GeneID" id="6493741"/>
<dbReference type="InterPro" id="IPR004038">
    <property type="entry name" value="Ribosomal_eL8/eL30/eS12/Gad45"/>
</dbReference>
<dbReference type="GO" id="GO:0003730">
    <property type="term" value="F:mRNA 3'-UTR binding"/>
    <property type="evidence" value="ECO:0007669"/>
    <property type="project" value="TreeGrafter"/>
</dbReference>
<protein>
    <recommendedName>
        <fullName evidence="2">Ribosomal protein eL8/eL30/eS12/Gadd45 domain-containing protein</fullName>
    </recommendedName>
</protein>
<keyword evidence="4" id="KW-1185">Reference proteome</keyword>
<dbReference type="Proteomes" id="UP000007801">
    <property type="component" value="Unassembled WGS sequence"/>
</dbReference>
<dbReference type="eggNOG" id="ENOG502QUP4">
    <property type="taxonomic scope" value="Eukaryota"/>
</dbReference>
<organism evidence="3 4">
    <name type="scientific">Drosophila ananassae</name>
    <name type="common">Fruit fly</name>
    <dbReference type="NCBI Taxonomy" id="7217"/>
    <lineage>
        <taxon>Eukaryota</taxon>
        <taxon>Metazoa</taxon>
        <taxon>Ecdysozoa</taxon>
        <taxon>Arthropoda</taxon>
        <taxon>Hexapoda</taxon>
        <taxon>Insecta</taxon>
        <taxon>Pterygota</taxon>
        <taxon>Neoptera</taxon>
        <taxon>Endopterygota</taxon>
        <taxon>Diptera</taxon>
        <taxon>Brachycera</taxon>
        <taxon>Muscomorpha</taxon>
        <taxon>Ephydroidea</taxon>
        <taxon>Drosophilidae</taxon>
        <taxon>Drosophila</taxon>
        <taxon>Sophophora</taxon>
    </lineage>
</organism>
<dbReference type="PANTHER" id="PTHR13284:SF4">
    <property type="entry name" value="C2H2-TYPE DOMAIN-CONTAINING PROTEIN"/>
    <property type="match status" value="1"/>
</dbReference>
<dbReference type="GO" id="GO:1990904">
    <property type="term" value="C:ribonucleoprotein complex"/>
    <property type="evidence" value="ECO:0007669"/>
    <property type="project" value="EnsemblMetazoa"/>
</dbReference>
<dbReference type="InterPro" id="IPR029064">
    <property type="entry name" value="Ribosomal_eL30-like_sf"/>
</dbReference>
<feature type="compositionally biased region" description="Polar residues" evidence="1">
    <location>
        <begin position="23"/>
        <end position="35"/>
    </location>
</feature>
<dbReference type="Gene3D" id="3.30.1330.30">
    <property type="match status" value="1"/>
</dbReference>
<evidence type="ECO:0000313" key="3">
    <source>
        <dbReference type="EMBL" id="EDV41154.1"/>
    </source>
</evidence>
<dbReference type="AlphaFoldDB" id="B3M9E1"/>
<dbReference type="OrthoDB" id="263617at2759"/>
<dbReference type="KEGG" id="dan:6493741"/>
<evidence type="ECO:0000313" key="4">
    <source>
        <dbReference type="Proteomes" id="UP000007801"/>
    </source>
</evidence>
<dbReference type="EMBL" id="CH902618">
    <property type="protein sequence ID" value="EDV41154.1"/>
    <property type="molecule type" value="Genomic_DNA"/>
</dbReference>
<dbReference type="HOGENOM" id="CLU_866748_0_0_1"/>
<dbReference type="PANTHER" id="PTHR13284">
    <property type="entry name" value="GH01354P"/>
    <property type="match status" value="1"/>
</dbReference>
<dbReference type="InParanoid" id="B3M9E1"/>
<dbReference type="SUPFAM" id="SSF55315">
    <property type="entry name" value="L30e-like"/>
    <property type="match status" value="1"/>
</dbReference>
<gene>
    <name evidence="3" type="primary">Dana\GF10874</name>
    <name evidence="3" type="synonym">dana_GLEANR_10832</name>
    <name evidence="3" type="ORF">GF10874</name>
</gene>
<dbReference type="OMA" id="QKVPYCF"/>
<dbReference type="GO" id="GO:0005739">
    <property type="term" value="C:mitochondrion"/>
    <property type="evidence" value="ECO:0007669"/>
    <property type="project" value="TreeGrafter"/>
</dbReference>
<proteinExistence type="predicted"/>